<comment type="caution">
    <text evidence="2">The sequence shown here is derived from an EMBL/GenBank/DDBJ whole genome shotgun (WGS) entry which is preliminary data.</text>
</comment>
<evidence type="ECO:0000256" key="1">
    <source>
        <dbReference type="SAM" id="MobiDB-lite"/>
    </source>
</evidence>
<accession>A0A4C1U6Z0</accession>
<dbReference type="Proteomes" id="UP000299102">
    <property type="component" value="Unassembled WGS sequence"/>
</dbReference>
<gene>
    <name evidence="2" type="ORF">EVAR_16264_1</name>
</gene>
<proteinExistence type="predicted"/>
<protein>
    <submittedName>
        <fullName evidence="2">Uncharacterized protein</fullName>
    </submittedName>
</protein>
<feature type="compositionally biased region" description="Basic and acidic residues" evidence="1">
    <location>
        <begin position="202"/>
        <end position="211"/>
    </location>
</feature>
<name>A0A4C1U6Z0_EUMVA</name>
<dbReference type="AlphaFoldDB" id="A0A4C1U6Z0"/>
<dbReference type="EMBL" id="BGZK01000131">
    <property type="protein sequence ID" value="GBP21714.1"/>
    <property type="molecule type" value="Genomic_DNA"/>
</dbReference>
<evidence type="ECO:0000313" key="2">
    <source>
        <dbReference type="EMBL" id="GBP21714.1"/>
    </source>
</evidence>
<sequence>MSHRAREGPAECLASLSHSTMIGLPRAQRWRIGAWLANVLQVFFAAAEAPPTSEPTADNAPSVDTQNTPFSKKRARTCDCFAASLSAPDARPYPVLLLIGKNYDLTYSVISSASDPVKFSNNWIKKKFLYCYQGVKEHASLQCVCGHRYPWTLATSEESPVRHRPFGYEYRFAIGYPIEGKGLKKGSCGATEEEWTTGTQHSLEETQQRKQ</sequence>
<reference evidence="2 3" key="1">
    <citation type="journal article" date="2019" name="Commun. Biol.">
        <title>The bagworm genome reveals a unique fibroin gene that provides high tensile strength.</title>
        <authorList>
            <person name="Kono N."/>
            <person name="Nakamura H."/>
            <person name="Ohtoshi R."/>
            <person name="Tomita M."/>
            <person name="Numata K."/>
            <person name="Arakawa K."/>
        </authorList>
    </citation>
    <scope>NUCLEOTIDE SEQUENCE [LARGE SCALE GENOMIC DNA]</scope>
</reference>
<evidence type="ECO:0000313" key="3">
    <source>
        <dbReference type="Proteomes" id="UP000299102"/>
    </source>
</evidence>
<organism evidence="2 3">
    <name type="scientific">Eumeta variegata</name>
    <name type="common">Bagworm moth</name>
    <name type="synonym">Eumeta japonica</name>
    <dbReference type="NCBI Taxonomy" id="151549"/>
    <lineage>
        <taxon>Eukaryota</taxon>
        <taxon>Metazoa</taxon>
        <taxon>Ecdysozoa</taxon>
        <taxon>Arthropoda</taxon>
        <taxon>Hexapoda</taxon>
        <taxon>Insecta</taxon>
        <taxon>Pterygota</taxon>
        <taxon>Neoptera</taxon>
        <taxon>Endopterygota</taxon>
        <taxon>Lepidoptera</taxon>
        <taxon>Glossata</taxon>
        <taxon>Ditrysia</taxon>
        <taxon>Tineoidea</taxon>
        <taxon>Psychidae</taxon>
        <taxon>Oiketicinae</taxon>
        <taxon>Eumeta</taxon>
    </lineage>
</organism>
<keyword evidence="3" id="KW-1185">Reference proteome</keyword>
<feature type="region of interest" description="Disordered" evidence="1">
    <location>
        <begin position="187"/>
        <end position="211"/>
    </location>
</feature>